<evidence type="ECO:0000313" key="8">
    <source>
        <dbReference type="Proteomes" id="UP000037558"/>
    </source>
</evidence>
<comment type="subcellular location">
    <subcellularLocation>
        <location evidence="1">Cell membrane</location>
        <topology evidence="1">Multi-pass membrane protein</topology>
    </subcellularLocation>
</comment>
<keyword evidence="5 6" id="KW-0472">Membrane</keyword>
<dbReference type="PANTHER" id="PTHR40064">
    <property type="entry name" value="MEMBRANE PROTEIN-RELATED"/>
    <property type="match status" value="1"/>
</dbReference>
<dbReference type="STRING" id="284581.AMD01_02800"/>
<accession>A0A0M0LIZ4</accession>
<dbReference type="Proteomes" id="UP000037558">
    <property type="component" value="Unassembled WGS sequence"/>
</dbReference>
<evidence type="ECO:0000256" key="4">
    <source>
        <dbReference type="ARBA" id="ARBA00022989"/>
    </source>
</evidence>
<evidence type="ECO:0000256" key="5">
    <source>
        <dbReference type="ARBA" id="ARBA00023136"/>
    </source>
</evidence>
<gene>
    <name evidence="7" type="ORF">AMD01_02800</name>
</gene>
<evidence type="ECO:0008006" key="9">
    <source>
        <dbReference type="Google" id="ProtNLM"/>
    </source>
</evidence>
<evidence type="ECO:0000256" key="6">
    <source>
        <dbReference type="SAM" id="Phobius"/>
    </source>
</evidence>
<comment type="caution">
    <text evidence="7">The sequence shown here is derived from an EMBL/GenBank/DDBJ whole genome shotgun (WGS) entry which is preliminary data.</text>
</comment>
<protein>
    <recommendedName>
        <fullName evidence="9">Aromatic acid exporter family protein</fullName>
    </recommendedName>
</protein>
<feature type="transmembrane region" description="Helical" evidence="6">
    <location>
        <begin position="129"/>
        <end position="150"/>
    </location>
</feature>
<dbReference type="GO" id="GO:0005886">
    <property type="term" value="C:plasma membrane"/>
    <property type="evidence" value="ECO:0007669"/>
    <property type="project" value="UniProtKB-SubCell"/>
</dbReference>
<keyword evidence="2" id="KW-1003">Cell membrane</keyword>
<keyword evidence="8" id="KW-1185">Reference proteome</keyword>
<feature type="transmembrane region" description="Helical" evidence="6">
    <location>
        <begin position="20"/>
        <end position="46"/>
    </location>
</feature>
<feature type="transmembrane region" description="Helical" evidence="6">
    <location>
        <begin position="106"/>
        <end position="123"/>
    </location>
</feature>
<sequence length="356" mass="41398">MGTMNIFQFTGRRTIKTGVAVFLTALICHLMNWSPMFAVVTAIVTIEPTAIDSIKKAFIRFPATAIGTAIAMLFTFWLGDSVFTYTFVAVLTIVTCYKLKLNDGMIVATLTGVLMIATVHQHYVSSFFVRLETTTTGLVVASLVNVLLLPPKYSVMIASKIQQLFYESADLLTKRSMELLCNQPFDKDIRQAFQTLSRRLEDVEKLCSYQKKEWRFHRIARKDIRAFHYEYKKLMILRQLLYHIGNVVYLPSHHLVLDHQHMKFLTFIIQQLKESLYSRSFSIQPDTYRQISELRQWFLELEHMKCENALAGEQRLVPETAILYEFLSIHHLIQDLHLLHHHEVRHQKVVTSHYQA</sequence>
<proteinExistence type="predicted"/>
<keyword evidence="3 6" id="KW-0812">Transmembrane</keyword>
<evidence type="ECO:0000256" key="2">
    <source>
        <dbReference type="ARBA" id="ARBA00022475"/>
    </source>
</evidence>
<dbReference type="OrthoDB" id="2690036at2"/>
<dbReference type="RefSeq" id="WP_053399858.1">
    <property type="nucleotide sequence ID" value="NZ_JAMAUM010000003.1"/>
</dbReference>
<dbReference type="InterPro" id="IPR052984">
    <property type="entry name" value="UPF0421"/>
</dbReference>
<dbReference type="PANTHER" id="PTHR40064:SF1">
    <property type="entry name" value="MEMBRANE PROTEIN"/>
    <property type="match status" value="1"/>
</dbReference>
<evidence type="ECO:0000256" key="1">
    <source>
        <dbReference type="ARBA" id="ARBA00004651"/>
    </source>
</evidence>
<organism evidence="7 8">
    <name type="scientific">Priestia koreensis</name>
    <dbReference type="NCBI Taxonomy" id="284581"/>
    <lineage>
        <taxon>Bacteria</taxon>
        <taxon>Bacillati</taxon>
        <taxon>Bacillota</taxon>
        <taxon>Bacilli</taxon>
        <taxon>Bacillales</taxon>
        <taxon>Bacillaceae</taxon>
        <taxon>Priestia</taxon>
    </lineage>
</organism>
<evidence type="ECO:0000256" key="3">
    <source>
        <dbReference type="ARBA" id="ARBA00022692"/>
    </source>
</evidence>
<dbReference type="EMBL" id="LILC01000002">
    <property type="protein sequence ID" value="KOO50688.1"/>
    <property type="molecule type" value="Genomic_DNA"/>
</dbReference>
<dbReference type="Pfam" id="PF06081">
    <property type="entry name" value="ArAE_1"/>
    <property type="match status" value="1"/>
</dbReference>
<dbReference type="PATRIC" id="fig|284581.3.peg.838"/>
<dbReference type="AlphaFoldDB" id="A0A0M0LIZ4"/>
<reference evidence="8" key="1">
    <citation type="submission" date="2015-08" db="EMBL/GenBank/DDBJ databases">
        <title>Fjat-14210 dsm16467.</title>
        <authorList>
            <person name="Liu B."/>
            <person name="Wang J."/>
            <person name="Zhu Y."/>
            <person name="Liu G."/>
            <person name="Chen Q."/>
            <person name="Chen Z."/>
            <person name="Lan J."/>
            <person name="Che J."/>
            <person name="Ge C."/>
            <person name="Shi H."/>
            <person name="Pan Z."/>
            <person name="Liu X."/>
        </authorList>
    </citation>
    <scope>NUCLEOTIDE SEQUENCE [LARGE SCALE GENOMIC DNA]</scope>
    <source>
        <strain evidence="8">DSM 16467</strain>
    </source>
</reference>
<keyword evidence="4 6" id="KW-1133">Transmembrane helix</keyword>
<evidence type="ECO:0000313" key="7">
    <source>
        <dbReference type="EMBL" id="KOO50688.1"/>
    </source>
</evidence>
<dbReference type="InterPro" id="IPR010343">
    <property type="entry name" value="ArAE_1"/>
</dbReference>
<name>A0A0M0LIZ4_9BACI</name>